<proteinExistence type="predicted"/>
<evidence type="ECO:0000256" key="2">
    <source>
        <dbReference type="SAM" id="MobiDB-lite"/>
    </source>
</evidence>
<reference evidence="3 4" key="1">
    <citation type="submission" date="2015-03" db="EMBL/GenBank/DDBJ databases">
        <authorList>
            <consortium name="Pathogen Informatics"/>
            <person name="Murphy D."/>
        </authorList>
    </citation>
    <scope>NUCLEOTIDE SEQUENCE [LARGE SCALE GENOMIC DNA]</scope>
    <source>
        <strain evidence="3 4">IP27818</strain>
    </source>
</reference>
<keyword evidence="1" id="KW-0175">Coiled coil</keyword>
<feature type="region of interest" description="Disordered" evidence="2">
    <location>
        <begin position="121"/>
        <end position="156"/>
    </location>
</feature>
<evidence type="ECO:0000256" key="1">
    <source>
        <dbReference type="SAM" id="Coils"/>
    </source>
</evidence>
<dbReference type="AlphaFoldDB" id="A0A9P1PT73"/>
<sequence>MKLFIANCSRQAHIFNYKLPEKAQSFGVTIRSGDQHMIENQSDVITHIIQQHAPYGFQPADKVDKHFSGICYSIDKPVTLGRIEEGAEQKTENLKNMSEEILKASAVSLNNAVDQAVIQSGKKPKDGGVEIEITGEPVSTEQDAVSSTRRTVKVQK</sequence>
<organism evidence="3 4">
    <name type="scientific">Yersinia enterocolitica</name>
    <dbReference type="NCBI Taxonomy" id="630"/>
    <lineage>
        <taxon>Bacteria</taxon>
        <taxon>Pseudomonadati</taxon>
        <taxon>Pseudomonadota</taxon>
        <taxon>Gammaproteobacteria</taxon>
        <taxon>Enterobacterales</taxon>
        <taxon>Yersiniaceae</taxon>
        <taxon>Yersinia</taxon>
    </lineage>
</organism>
<dbReference type="RefSeq" id="WP_050130116.1">
    <property type="nucleotide sequence ID" value="NZ_CPZF01000001.1"/>
</dbReference>
<name>A0A9P1PT73_YEREN</name>
<feature type="coiled-coil region" evidence="1">
    <location>
        <begin position="80"/>
        <end position="107"/>
    </location>
</feature>
<gene>
    <name evidence="3" type="ORF">ERS137939_00824</name>
</gene>
<dbReference type="Proteomes" id="UP000041356">
    <property type="component" value="Unassembled WGS sequence"/>
</dbReference>
<feature type="compositionally biased region" description="Polar residues" evidence="2">
    <location>
        <begin position="137"/>
        <end position="149"/>
    </location>
</feature>
<evidence type="ECO:0000313" key="4">
    <source>
        <dbReference type="Proteomes" id="UP000041356"/>
    </source>
</evidence>
<accession>A0A9P1PT73</accession>
<protein>
    <submittedName>
        <fullName evidence="3">Uncharacterized protein</fullName>
    </submittedName>
</protein>
<evidence type="ECO:0000313" key="3">
    <source>
        <dbReference type="EMBL" id="CNF13021.1"/>
    </source>
</evidence>
<comment type="caution">
    <text evidence="3">The sequence shown here is derived from an EMBL/GenBank/DDBJ whole genome shotgun (WGS) entry which is preliminary data.</text>
</comment>
<dbReference type="EMBL" id="CPZF01000001">
    <property type="protein sequence ID" value="CNF13021.1"/>
    <property type="molecule type" value="Genomic_DNA"/>
</dbReference>